<feature type="region of interest" description="Disordered" evidence="1">
    <location>
        <begin position="310"/>
        <end position="350"/>
    </location>
</feature>
<keyword evidence="3" id="KW-0732">Signal</keyword>
<evidence type="ECO:0000259" key="4">
    <source>
        <dbReference type="Pfam" id="PF24854"/>
    </source>
</evidence>
<keyword evidence="2" id="KW-1133">Transmembrane helix</keyword>
<dbReference type="Pfam" id="PF24854">
    <property type="entry name" value="DUF7728"/>
    <property type="match status" value="1"/>
</dbReference>
<protein>
    <recommendedName>
        <fullName evidence="4">DUF7728 domain-containing protein</fullName>
    </recommendedName>
</protein>
<feature type="signal peptide" evidence="3">
    <location>
        <begin position="1"/>
        <end position="17"/>
    </location>
</feature>
<evidence type="ECO:0000313" key="5">
    <source>
        <dbReference type="EMBL" id="WEW56392.1"/>
    </source>
</evidence>
<feature type="domain" description="DUF7728" evidence="4">
    <location>
        <begin position="38"/>
        <end position="169"/>
    </location>
</feature>
<evidence type="ECO:0000256" key="1">
    <source>
        <dbReference type="SAM" id="MobiDB-lite"/>
    </source>
</evidence>
<keyword evidence="2" id="KW-0812">Transmembrane</keyword>
<dbReference type="Proteomes" id="UP001219355">
    <property type="component" value="Chromosome 1"/>
</dbReference>
<sequence>MLSKLLAASLLALQSTAFLVVPETNGHHARPECSHDWSIQLQCHECPFPTVSKGSEVTLNDAWDSWLSLNFTTKGNVLSLNEQPIFPPIRRPSELRGVLHRQSDMKASPPVVMGYGLEFQRVDVPDSDSKLMLFHFTVLDLAGYPVPVSTVYLPTIQSPNGDLAIVKAKADVLPMPKKSWRQCRKNRRCLKHLILARLRAFLLAAKARALNVAKKFSFKSKGCHRKPHVASNMPHQRPSHETQPHPGHSHHKHKSMNFAHRFCHVLKAVLLPALIGIVAGISIFILGVQLACGVVAVRAYCRRRRADRVVDQEQGEAPEKEALMEDEHQDVPPQYHEGDYGKIALPAEKE</sequence>
<dbReference type="AlphaFoldDB" id="A0AAF0DF91"/>
<dbReference type="PANTHER" id="PTHR40622:SF1">
    <property type="match status" value="1"/>
</dbReference>
<name>A0AAF0DF91_9EURO</name>
<proteinExistence type="predicted"/>
<gene>
    <name evidence="5" type="ORF">PRK78_001835</name>
</gene>
<organism evidence="5 6">
    <name type="scientific">Emydomyces testavorans</name>
    <dbReference type="NCBI Taxonomy" id="2070801"/>
    <lineage>
        <taxon>Eukaryota</taxon>
        <taxon>Fungi</taxon>
        <taxon>Dikarya</taxon>
        <taxon>Ascomycota</taxon>
        <taxon>Pezizomycotina</taxon>
        <taxon>Eurotiomycetes</taxon>
        <taxon>Eurotiomycetidae</taxon>
        <taxon>Onygenales</taxon>
        <taxon>Nannizziopsiaceae</taxon>
        <taxon>Emydomyces</taxon>
    </lineage>
</organism>
<reference evidence="5" key="1">
    <citation type="submission" date="2023-03" db="EMBL/GenBank/DDBJ databases">
        <title>Emydomyces testavorans Genome Sequence.</title>
        <authorList>
            <person name="Hoyer L."/>
        </authorList>
    </citation>
    <scope>NUCLEOTIDE SEQUENCE</scope>
    <source>
        <strain evidence="5">16-2883</strain>
    </source>
</reference>
<feature type="transmembrane region" description="Helical" evidence="2">
    <location>
        <begin position="269"/>
        <end position="297"/>
    </location>
</feature>
<keyword evidence="2" id="KW-0472">Membrane</keyword>
<evidence type="ECO:0000313" key="6">
    <source>
        <dbReference type="Proteomes" id="UP001219355"/>
    </source>
</evidence>
<accession>A0AAF0DF91</accession>
<feature type="compositionally biased region" description="Basic and acidic residues" evidence="1">
    <location>
        <begin position="310"/>
        <end position="340"/>
    </location>
</feature>
<evidence type="ECO:0000256" key="2">
    <source>
        <dbReference type="SAM" id="Phobius"/>
    </source>
</evidence>
<evidence type="ECO:0000256" key="3">
    <source>
        <dbReference type="SAM" id="SignalP"/>
    </source>
</evidence>
<dbReference type="PANTHER" id="PTHR40622">
    <property type="match status" value="1"/>
</dbReference>
<feature type="region of interest" description="Disordered" evidence="1">
    <location>
        <begin position="223"/>
        <end position="254"/>
    </location>
</feature>
<dbReference type="InterPro" id="IPR056145">
    <property type="entry name" value="DUF7728"/>
</dbReference>
<keyword evidence="6" id="KW-1185">Reference proteome</keyword>
<feature type="chain" id="PRO_5041957978" description="DUF7728 domain-containing protein" evidence="3">
    <location>
        <begin position="18"/>
        <end position="350"/>
    </location>
</feature>
<dbReference type="EMBL" id="CP120627">
    <property type="protein sequence ID" value="WEW56392.1"/>
    <property type="molecule type" value="Genomic_DNA"/>
</dbReference>